<dbReference type="GO" id="GO:0003677">
    <property type="term" value="F:DNA binding"/>
    <property type="evidence" value="ECO:0007669"/>
    <property type="project" value="UniProtKB-KW"/>
</dbReference>
<name>A0ABS2ME03_9ACTN</name>
<dbReference type="InterPro" id="IPR051677">
    <property type="entry name" value="AfsR-DnrI-RedD_regulator"/>
</dbReference>
<evidence type="ECO:0000313" key="4">
    <source>
        <dbReference type="EMBL" id="MBM7509425.1"/>
    </source>
</evidence>
<comment type="caution">
    <text evidence="4">The sequence shown here is derived from an EMBL/GenBank/DDBJ whole genome shotgun (WGS) entry which is preliminary data.</text>
</comment>
<dbReference type="InterPro" id="IPR001867">
    <property type="entry name" value="OmpR/PhoB-type_DNA-bd"/>
</dbReference>
<evidence type="ECO:0000313" key="5">
    <source>
        <dbReference type="Proteomes" id="UP000732378"/>
    </source>
</evidence>
<protein>
    <submittedName>
        <fullName evidence="4">DNA-binding SARP family transcriptional activator</fullName>
    </submittedName>
</protein>
<dbReference type="RefSeq" id="WP_193667190.1">
    <property type="nucleotide sequence ID" value="NZ_JACDTV010000001.1"/>
</dbReference>
<dbReference type="InterPro" id="IPR036388">
    <property type="entry name" value="WH-like_DNA-bd_sf"/>
</dbReference>
<dbReference type="Gene3D" id="1.10.10.10">
    <property type="entry name" value="Winged helix-like DNA-binding domain superfamily/Winged helix DNA-binding domain"/>
    <property type="match status" value="1"/>
</dbReference>
<dbReference type="Gene3D" id="1.25.40.10">
    <property type="entry name" value="Tetratricopeptide repeat domain"/>
    <property type="match status" value="1"/>
</dbReference>
<dbReference type="InterPro" id="IPR016032">
    <property type="entry name" value="Sig_transdc_resp-reg_C-effctor"/>
</dbReference>
<dbReference type="EMBL" id="JAFBBZ010000001">
    <property type="protein sequence ID" value="MBM7509425.1"/>
    <property type="molecule type" value="Genomic_DNA"/>
</dbReference>
<keyword evidence="5" id="KW-1185">Reference proteome</keyword>
<sequence>MGVTRIRLLDDLFVVRADGTPVHPADWRTGKTMDLLRMLAIHVERPVRVESIIERLWPDATRERGRGSLRTAVSEVRRQLGDKECVVRIHDSLVLTGVWTDVAAFEQIAGRVRAMREQGRPSEGAMAAMDARDLYRDDLHAYDDDHDWVRGERERLRLLRQDLLTDAAECAVAIGCHREAATLAKSALHFEPTSEIAVRTLMTALSELGDVARALRVYADFRACLVDDLGVEPSHQTRGLHLRLLRGESPETVRLQQA</sequence>
<dbReference type="SUPFAM" id="SSF48452">
    <property type="entry name" value="TPR-like"/>
    <property type="match status" value="1"/>
</dbReference>
<evidence type="ECO:0000256" key="1">
    <source>
        <dbReference type="ARBA" id="ARBA00005820"/>
    </source>
</evidence>
<organism evidence="4 5">
    <name type="scientific">Nocardioides salarius</name>
    <dbReference type="NCBI Taxonomy" id="374513"/>
    <lineage>
        <taxon>Bacteria</taxon>
        <taxon>Bacillati</taxon>
        <taxon>Actinomycetota</taxon>
        <taxon>Actinomycetes</taxon>
        <taxon>Propionibacteriales</taxon>
        <taxon>Nocardioidaceae</taxon>
        <taxon>Nocardioides</taxon>
    </lineage>
</organism>
<comment type="similarity">
    <text evidence="1">Belongs to the AfsR/DnrI/RedD regulatory family.</text>
</comment>
<feature type="domain" description="Bacterial transcriptional activator" evidence="3">
    <location>
        <begin position="100"/>
        <end position="245"/>
    </location>
</feature>
<reference evidence="4 5" key="1">
    <citation type="submission" date="2021-01" db="EMBL/GenBank/DDBJ databases">
        <title>Sequencing the genomes of 1000 actinobacteria strains.</title>
        <authorList>
            <person name="Klenk H.-P."/>
        </authorList>
    </citation>
    <scope>NUCLEOTIDE SEQUENCE [LARGE SCALE GENOMIC DNA]</scope>
    <source>
        <strain evidence="4 5">DSM 18239</strain>
    </source>
</reference>
<dbReference type="Proteomes" id="UP000732378">
    <property type="component" value="Unassembled WGS sequence"/>
</dbReference>
<dbReference type="SMART" id="SM01043">
    <property type="entry name" value="BTAD"/>
    <property type="match status" value="1"/>
</dbReference>
<dbReference type="Pfam" id="PF03704">
    <property type="entry name" value="BTAD"/>
    <property type="match status" value="1"/>
</dbReference>
<proteinExistence type="inferred from homology"/>
<gene>
    <name evidence="4" type="ORF">JOE61_003239</name>
</gene>
<evidence type="ECO:0000256" key="2">
    <source>
        <dbReference type="ARBA" id="ARBA00023125"/>
    </source>
</evidence>
<evidence type="ECO:0000259" key="3">
    <source>
        <dbReference type="SMART" id="SM01043"/>
    </source>
</evidence>
<dbReference type="PANTHER" id="PTHR35807">
    <property type="entry name" value="TRANSCRIPTIONAL REGULATOR REDD-RELATED"/>
    <property type="match status" value="1"/>
</dbReference>
<dbReference type="InterPro" id="IPR005158">
    <property type="entry name" value="BTAD"/>
</dbReference>
<dbReference type="SUPFAM" id="SSF46894">
    <property type="entry name" value="C-terminal effector domain of the bipartite response regulators"/>
    <property type="match status" value="1"/>
</dbReference>
<dbReference type="InterPro" id="IPR011990">
    <property type="entry name" value="TPR-like_helical_dom_sf"/>
</dbReference>
<accession>A0ABS2ME03</accession>
<dbReference type="Pfam" id="PF00486">
    <property type="entry name" value="Trans_reg_C"/>
    <property type="match status" value="1"/>
</dbReference>
<keyword evidence="2 4" id="KW-0238">DNA-binding</keyword>